<accession>A0A913XGZ5</accession>
<feature type="domain" description="Tyrosine specific protein phosphatases" evidence="5">
    <location>
        <begin position="96"/>
        <end position="156"/>
    </location>
</feature>
<dbReference type="PANTHER" id="PTHR45961">
    <property type="entry name" value="IP21249P"/>
    <property type="match status" value="1"/>
</dbReference>
<proteinExistence type="inferred from homology"/>
<keyword evidence="7" id="KW-1185">Reference proteome</keyword>
<dbReference type="EnsemblMetazoa" id="XM_021048582.2">
    <property type="protein sequence ID" value="XP_020904241.1"/>
    <property type="gene ID" value="LOC110242573"/>
</dbReference>
<dbReference type="InterPro" id="IPR000340">
    <property type="entry name" value="Dual-sp_phosphatase_cat-dom"/>
</dbReference>
<reference evidence="6" key="1">
    <citation type="submission" date="2022-11" db="UniProtKB">
        <authorList>
            <consortium name="EnsemblMetazoa"/>
        </authorList>
    </citation>
    <scope>IDENTIFICATION</scope>
</reference>
<dbReference type="AlphaFoldDB" id="A0A913XGZ5"/>
<evidence type="ECO:0000313" key="6">
    <source>
        <dbReference type="EnsemblMetazoa" id="XP_020904241.1"/>
    </source>
</evidence>
<sequence length="189" mass="21657">MSFFKNIFAKNTENSSLQKVQGEASGIRPTISSMNEIIDNFLYLGSLPLDSDDERSIEKKGITDIINASMRERQYKIPVESMMVEIEDSNDANIMVHFDKVADKIDRVMKHKGKVLVHCISGVNRSSTLVIAYLMKYHNMTLKNAYSLVKQKRPMIGPKPGFWSQLVDYEMQLFGRNTETKDQLVWSVQ</sequence>
<organism evidence="6 7">
    <name type="scientific">Exaiptasia diaphana</name>
    <name type="common">Tropical sea anemone</name>
    <name type="synonym">Aiptasia pulchella</name>
    <dbReference type="NCBI Taxonomy" id="2652724"/>
    <lineage>
        <taxon>Eukaryota</taxon>
        <taxon>Metazoa</taxon>
        <taxon>Cnidaria</taxon>
        <taxon>Anthozoa</taxon>
        <taxon>Hexacorallia</taxon>
        <taxon>Actiniaria</taxon>
        <taxon>Aiptasiidae</taxon>
        <taxon>Exaiptasia</taxon>
    </lineage>
</organism>
<dbReference type="GO" id="GO:0004721">
    <property type="term" value="F:phosphoprotein phosphatase activity"/>
    <property type="evidence" value="ECO:0007669"/>
    <property type="project" value="UniProtKB-KW"/>
</dbReference>
<evidence type="ECO:0000256" key="2">
    <source>
        <dbReference type="ARBA" id="ARBA00022801"/>
    </source>
</evidence>
<dbReference type="InterPro" id="IPR020422">
    <property type="entry name" value="TYR_PHOSPHATASE_DUAL_dom"/>
</dbReference>
<dbReference type="CDD" id="cd14498">
    <property type="entry name" value="DSP"/>
    <property type="match status" value="1"/>
</dbReference>
<evidence type="ECO:0008006" key="8">
    <source>
        <dbReference type="Google" id="ProtNLM"/>
    </source>
</evidence>
<dbReference type="Gene3D" id="3.90.190.10">
    <property type="entry name" value="Protein tyrosine phosphatase superfamily"/>
    <property type="match status" value="1"/>
</dbReference>
<evidence type="ECO:0000256" key="3">
    <source>
        <dbReference type="ARBA" id="ARBA00022912"/>
    </source>
</evidence>
<dbReference type="PROSITE" id="PS50054">
    <property type="entry name" value="TYR_PHOSPHATASE_DUAL"/>
    <property type="match status" value="1"/>
</dbReference>
<dbReference type="InterPro" id="IPR029021">
    <property type="entry name" value="Prot-tyrosine_phosphatase-like"/>
</dbReference>
<feature type="domain" description="Tyrosine-protein phosphatase" evidence="4">
    <location>
        <begin position="33"/>
        <end position="175"/>
    </location>
</feature>
<dbReference type="Proteomes" id="UP000887567">
    <property type="component" value="Unplaced"/>
</dbReference>
<dbReference type="InterPro" id="IPR052103">
    <property type="entry name" value="Dual_spec_Phospatases"/>
</dbReference>
<dbReference type="InterPro" id="IPR016130">
    <property type="entry name" value="Tyr_Pase_AS"/>
</dbReference>
<evidence type="ECO:0000313" key="7">
    <source>
        <dbReference type="Proteomes" id="UP000887567"/>
    </source>
</evidence>
<comment type="similarity">
    <text evidence="1">Belongs to the protein-tyrosine phosphatase family. Non-receptor class dual specificity subfamily.</text>
</comment>
<keyword evidence="3" id="KW-0904">Protein phosphatase</keyword>
<evidence type="ECO:0000259" key="5">
    <source>
        <dbReference type="PROSITE" id="PS50056"/>
    </source>
</evidence>
<dbReference type="PANTHER" id="PTHR45961:SF6">
    <property type="entry name" value="IP21249P"/>
    <property type="match status" value="1"/>
</dbReference>
<evidence type="ECO:0000259" key="4">
    <source>
        <dbReference type="PROSITE" id="PS50054"/>
    </source>
</evidence>
<dbReference type="KEGG" id="epa:110242573"/>
<dbReference type="GeneID" id="110242573"/>
<dbReference type="Pfam" id="PF00782">
    <property type="entry name" value="DSPc"/>
    <property type="match status" value="1"/>
</dbReference>
<dbReference type="SMART" id="SM00195">
    <property type="entry name" value="DSPc"/>
    <property type="match status" value="1"/>
</dbReference>
<keyword evidence="2" id="KW-0378">Hydrolase</keyword>
<dbReference type="PROSITE" id="PS00383">
    <property type="entry name" value="TYR_PHOSPHATASE_1"/>
    <property type="match status" value="1"/>
</dbReference>
<dbReference type="PROSITE" id="PS50056">
    <property type="entry name" value="TYR_PHOSPHATASE_2"/>
    <property type="match status" value="1"/>
</dbReference>
<name>A0A913XGZ5_EXADI</name>
<dbReference type="RefSeq" id="XP_020904241.1">
    <property type="nucleotide sequence ID" value="XM_021048582.2"/>
</dbReference>
<dbReference type="InterPro" id="IPR000387">
    <property type="entry name" value="Tyr_Pase_dom"/>
</dbReference>
<dbReference type="OMA" id="YFQIANE"/>
<dbReference type="SUPFAM" id="SSF52799">
    <property type="entry name" value="(Phosphotyrosine protein) phosphatases II"/>
    <property type="match status" value="1"/>
</dbReference>
<dbReference type="OrthoDB" id="285418at2759"/>
<evidence type="ECO:0000256" key="1">
    <source>
        <dbReference type="ARBA" id="ARBA00008601"/>
    </source>
</evidence>
<protein>
    <recommendedName>
        <fullName evidence="8">Protein-tyrosine-phosphatase</fullName>
    </recommendedName>
</protein>
<dbReference type="GO" id="GO:0005737">
    <property type="term" value="C:cytoplasm"/>
    <property type="evidence" value="ECO:0007669"/>
    <property type="project" value="TreeGrafter"/>
</dbReference>